<reference evidence="2" key="1">
    <citation type="journal article" date="2013" name="BMC Genomics">
        <title>Unscrambling butterfly oogenesis.</title>
        <authorList>
            <person name="Carter J.M."/>
            <person name="Baker S.C."/>
            <person name="Pink R."/>
            <person name="Carter D.R."/>
            <person name="Collins A."/>
            <person name="Tomlin J."/>
            <person name="Gibbs M."/>
            <person name="Breuker C.J."/>
        </authorList>
    </citation>
    <scope>NUCLEOTIDE SEQUENCE</scope>
    <source>
        <tissue evidence="2">Ovary</tissue>
    </source>
</reference>
<accession>S4PQD0</accession>
<keyword evidence="1" id="KW-1133">Transmembrane helix</keyword>
<name>S4PQD0_9NEOP</name>
<evidence type="ECO:0000256" key="1">
    <source>
        <dbReference type="SAM" id="Phobius"/>
    </source>
</evidence>
<keyword evidence="1" id="KW-0812">Transmembrane</keyword>
<sequence>VGHSQGVVMSKKRSIQMYGVRKRHRLNVAYSSSCKNALYDVYFILHNILQSILCLIKYWILVPRHIV</sequence>
<evidence type="ECO:0000313" key="2">
    <source>
        <dbReference type="EMBL" id="JAA90775.1"/>
    </source>
</evidence>
<proteinExistence type="predicted"/>
<dbReference type="EMBL" id="GAIX01001785">
    <property type="protein sequence ID" value="JAA90775.1"/>
    <property type="molecule type" value="Transcribed_RNA"/>
</dbReference>
<organism evidence="2">
    <name type="scientific">Pararge aegeria</name>
    <name type="common">speckled wood butterfly</name>
    <dbReference type="NCBI Taxonomy" id="116150"/>
    <lineage>
        <taxon>Eukaryota</taxon>
        <taxon>Metazoa</taxon>
        <taxon>Ecdysozoa</taxon>
        <taxon>Arthropoda</taxon>
        <taxon>Hexapoda</taxon>
        <taxon>Insecta</taxon>
        <taxon>Pterygota</taxon>
        <taxon>Neoptera</taxon>
        <taxon>Endopterygota</taxon>
        <taxon>Lepidoptera</taxon>
        <taxon>Glossata</taxon>
        <taxon>Ditrysia</taxon>
        <taxon>Papilionoidea</taxon>
        <taxon>Nymphalidae</taxon>
        <taxon>Satyrinae</taxon>
        <taxon>Satyrini</taxon>
        <taxon>Parargina</taxon>
        <taxon>Pararge</taxon>
    </lineage>
</organism>
<reference evidence="2" key="2">
    <citation type="submission" date="2013-05" db="EMBL/GenBank/DDBJ databases">
        <authorList>
            <person name="Carter J.-M."/>
            <person name="Baker S.C."/>
            <person name="Pink R."/>
            <person name="Carter D.R.F."/>
            <person name="Collins A."/>
            <person name="Tomlin J."/>
            <person name="Gibbs M."/>
            <person name="Breuker C.J."/>
        </authorList>
    </citation>
    <scope>NUCLEOTIDE SEQUENCE</scope>
    <source>
        <tissue evidence="2">Ovary</tissue>
    </source>
</reference>
<dbReference type="AlphaFoldDB" id="S4PQD0"/>
<keyword evidence="1" id="KW-0472">Membrane</keyword>
<feature type="non-terminal residue" evidence="2">
    <location>
        <position position="1"/>
    </location>
</feature>
<protein>
    <submittedName>
        <fullName evidence="2">Uncharacterized protein</fullName>
    </submittedName>
</protein>
<feature type="transmembrane region" description="Helical" evidence="1">
    <location>
        <begin position="41"/>
        <end position="61"/>
    </location>
</feature>